<dbReference type="PANTHER" id="PTHR10075:SF14">
    <property type="entry name" value="CELL ADHESION MOLECULE DSCAM2-RELATED"/>
    <property type="match status" value="1"/>
</dbReference>
<dbReference type="InterPro" id="IPR007110">
    <property type="entry name" value="Ig-like_dom"/>
</dbReference>
<dbReference type="InterPro" id="IPR036179">
    <property type="entry name" value="Ig-like_dom_sf"/>
</dbReference>
<name>A0A8X6QIC7_NEPPI</name>
<dbReference type="GO" id="GO:0070593">
    <property type="term" value="P:dendrite self-avoidance"/>
    <property type="evidence" value="ECO:0007669"/>
    <property type="project" value="TreeGrafter"/>
</dbReference>
<dbReference type="GO" id="GO:0005886">
    <property type="term" value="C:plasma membrane"/>
    <property type="evidence" value="ECO:0007669"/>
    <property type="project" value="TreeGrafter"/>
</dbReference>
<feature type="domain" description="Ig-like" evidence="3">
    <location>
        <begin position="128"/>
        <end position="219"/>
    </location>
</feature>
<feature type="domain" description="Ig-like" evidence="3">
    <location>
        <begin position="35"/>
        <end position="126"/>
    </location>
</feature>
<keyword evidence="5" id="KW-1185">Reference proteome</keyword>
<protein>
    <recommendedName>
        <fullName evidence="3">Ig-like domain-containing protein</fullName>
    </recommendedName>
</protein>
<dbReference type="SMART" id="SM00408">
    <property type="entry name" value="IGc2"/>
    <property type="match status" value="2"/>
</dbReference>
<dbReference type="Pfam" id="PF13927">
    <property type="entry name" value="Ig_3"/>
    <property type="match status" value="1"/>
</dbReference>
<feature type="signal peptide" evidence="2">
    <location>
        <begin position="1"/>
        <end position="31"/>
    </location>
</feature>
<dbReference type="PANTHER" id="PTHR10075">
    <property type="entry name" value="BASIGIN RELATED"/>
    <property type="match status" value="1"/>
</dbReference>
<dbReference type="GO" id="GO:0007156">
    <property type="term" value="P:homophilic cell adhesion via plasma membrane adhesion molecules"/>
    <property type="evidence" value="ECO:0007669"/>
    <property type="project" value="TreeGrafter"/>
</dbReference>
<dbReference type="GO" id="GO:0098632">
    <property type="term" value="F:cell-cell adhesion mediator activity"/>
    <property type="evidence" value="ECO:0007669"/>
    <property type="project" value="TreeGrafter"/>
</dbReference>
<evidence type="ECO:0000256" key="1">
    <source>
        <dbReference type="ARBA" id="ARBA00023319"/>
    </source>
</evidence>
<dbReference type="InterPro" id="IPR003599">
    <property type="entry name" value="Ig_sub"/>
</dbReference>
<proteinExistence type="predicted"/>
<keyword evidence="1" id="KW-0393">Immunoglobulin domain</keyword>
<evidence type="ECO:0000313" key="5">
    <source>
        <dbReference type="Proteomes" id="UP000887013"/>
    </source>
</evidence>
<evidence type="ECO:0000259" key="3">
    <source>
        <dbReference type="PROSITE" id="PS50835"/>
    </source>
</evidence>
<gene>
    <name evidence="4" type="ORF">NPIL_579941</name>
</gene>
<feature type="chain" id="PRO_5036454630" description="Ig-like domain-containing protein" evidence="2">
    <location>
        <begin position="32"/>
        <end position="234"/>
    </location>
</feature>
<reference evidence="4" key="1">
    <citation type="submission" date="2020-08" db="EMBL/GenBank/DDBJ databases">
        <title>Multicomponent nature underlies the extraordinary mechanical properties of spider dragline silk.</title>
        <authorList>
            <person name="Kono N."/>
            <person name="Nakamura H."/>
            <person name="Mori M."/>
            <person name="Yoshida Y."/>
            <person name="Ohtoshi R."/>
            <person name="Malay A.D."/>
            <person name="Moran D.A.P."/>
            <person name="Tomita M."/>
            <person name="Numata K."/>
            <person name="Arakawa K."/>
        </authorList>
    </citation>
    <scope>NUCLEOTIDE SEQUENCE</scope>
</reference>
<dbReference type="SUPFAM" id="SSF48726">
    <property type="entry name" value="Immunoglobulin"/>
    <property type="match status" value="2"/>
</dbReference>
<comment type="caution">
    <text evidence="4">The sequence shown here is derived from an EMBL/GenBank/DDBJ whole genome shotgun (WGS) entry which is preliminary data.</text>
</comment>
<dbReference type="AlphaFoldDB" id="A0A8X6QIC7"/>
<dbReference type="GO" id="GO:0007411">
    <property type="term" value="P:axon guidance"/>
    <property type="evidence" value="ECO:0007669"/>
    <property type="project" value="TreeGrafter"/>
</dbReference>
<dbReference type="Proteomes" id="UP000887013">
    <property type="component" value="Unassembled WGS sequence"/>
</dbReference>
<dbReference type="SMART" id="SM00409">
    <property type="entry name" value="IG"/>
    <property type="match status" value="2"/>
</dbReference>
<keyword evidence="2" id="KW-0732">Signal</keyword>
<accession>A0A8X6QIC7</accession>
<dbReference type="GO" id="GO:0030424">
    <property type="term" value="C:axon"/>
    <property type="evidence" value="ECO:0007669"/>
    <property type="project" value="TreeGrafter"/>
</dbReference>
<dbReference type="InterPro" id="IPR003598">
    <property type="entry name" value="Ig_sub2"/>
</dbReference>
<evidence type="ECO:0000256" key="2">
    <source>
        <dbReference type="SAM" id="SignalP"/>
    </source>
</evidence>
<dbReference type="Pfam" id="PF07679">
    <property type="entry name" value="I-set"/>
    <property type="match status" value="1"/>
</dbReference>
<organism evidence="4 5">
    <name type="scientific">Nephila pilipes</name>
    <name type="common">Giant wood spider</name>
    <name type="synonym">Nephila maculata</name>
    <dbReference type="NCBI Taxonomy" id="299642"/>
    <lineage>
        <taxon>Eukaryota</taxon>
        <taxon>Metazoa</taxon>
        <taxon>Ecdysozoa</taxon>
        <taxon>Arthropoda</taxon>
        <taxon>Chelicerata</taxon>
        <taxon>Arachnida</taxon>
        <taxon>Araneae</taxon>
        <taxon>Araneomorphae</taxon>
        <taxon>Entelegynae</taxon>
        <taxon>Araneoidea</taxon>
        <taxon>Nephilidae</taxon>
        <taxon>Nephila</taxon>
    </lineage>
</organism>
<sequence length="234" mass="25518">MKPTIRIETCMIIMAISLLCLWMHFPLGVTAADPPVVAPFNFPPGLKEGEQGSVTCAIRSGDRPIEFQWLKHDKEIVESSTIRIQSSGDYSVLLIQSVVPESSGNYTCIVKNVYGNDRYTATLTVSAPPIWMKAPRDVLVQEEESVSLPCSADGEPKPSIKWFRGTENVAIGSDSFPGMNVLPTGSLIISKVESSMQDSYTCVAENGLGKPLTQTITLSVRGKLDHNLLEECAK</sequence>
<dbReference type="InterPro" id="IPR013783">
    <property type="entry name" value="Ig-like_fold"/>
</dbReference>
<dbReference type="InterPro" id="IPR013098">
    <property type="entry name" value="Ig_I-set"/>
</dbReference>
<dbReference type="OrthoDB" id="6435939at2759"/>
<dbReference type="PROSITE" id="PS50835">
    <property type="entry name" value="IG_LIKE"/>
    <property type="match status" value="2"/>
</dbReference>
<evidence type="ECO:0000313" key="4">
    <source>
        <dbReference type="EMBL" id="GFU20641.1"/>
    </source>
</evidence>
<dbReference type="Gene3D" id="2.60.40.10">
    <property type="entry name" value="Immunoglobulins"/>
    <property type="match status" value="2"/>
</dbReference>
<dbReference type="FunFam" id="2.60.40.10:FF:000333">
    <property type="entry name" value="Down syndrome cell adhesion molecule"/>
    <property type="match status" value="1"/>
</dbReference>
<dbReference type="EMBL" id="BMAW01127312">
    <property type="protein sequence ID" value="GFU20641.1"/>
    <property type="molecule type" value="Genomic_DNA"/>
</dbReference>